<feature type="transmembrane region" description="Helical" evidence="5">
    <location>
        <begin position="126"/>
        <end position="147"/>
    </location>
</feature>
<evidence type="ECO:0000256" key="2">
    <source>
        <dbReference type="ARBA" id="ARBA00022692"/>
    </source>
</evidence>
<name>A0AAD9JGA5_9ANNE</name>
<feature type="transmembrane region" description="Helical" evidence="5">
    <location>
        <begin position="153"/>
        <end position="171"/>
    </location>
</feature>
<keyword evidence="8" id="KW-1185">Reference proteome</keyword>
<evidence type="ECO:0000313" key="8">
    <source>
        <dbReference type="Proteomes" id="UP001208570"/>
    </source>
</evidence>
<keyword evidence="3 5" id="KW-1133">Transmembrane helix</keyword>
<feature type="domain" description="Sugar phosphate transporter" evidence="6">
    <location>
        <begin position="8"/>
        <end position="291"/>
    </location>
</feature>
<dbReference type="GO" id="GO:0016020">
    <property type="term" value="C:membrane"/>
    <property type="evidence" value="ECO:0007669"/>
    <property type="project" value="UniProtKB-SubCell"/>
</dbReference>
<accession>A0AAD9JGA5</accession>
<comment type="caution">
    <text evidence="7">The sequence shown here is derived from an EMBL/GenBank/DDBJ whole genome shotgun (WGS) entry which is preliminary data.</text>
</comment>
<organism evidence="7 8">
    <name type="scientific">Paralvinella palmiformis</name>
    <dbReference type="NCBI Taxonomy" id="53620"/>
    <lineage>
        <taxon>Eukaryota</taxon>
        <taxon>Metazoa</taxon>
        <taxon>Spiralia</taxon>
        <taxon>Lophotrochozoa</taxon>
        <taxon>Annelida</taxon>
        <taxon>Polychaeta</taxon>
        <taxon>Sedentaria</taxon>
        <taxon>Canalipalpata</taxon>
        <taxon>Terebellida</taxon>
        <taxon>Terebelliformia</taxon>
        <taxon>Alvinellidae</taxon>
        <taxon>Paralvinella</taxon>
    </lineage>
</organism>
<comment type="subcellular location">
    <subcellularLocation>
        <location evidence="1">Membrane</location>
        <topology evidence="1">Multi-pass membrane protein</topology>
    </subcellularLocation>
</comment>
<feature type="transmembrane region" description="Helical" evidence="5">
    <location>
        <begin position="7"/>
        <end position="24"/>
    </location>
</feature>
<reference evidence="7" key="1">
    <citation type="journal article" date="2023" name="Mol. Biol. Evol.">
        <title>Third-Generation Sequencing Reveals the Adaptive Role of the Epigenome in Three Deep-Sea Polychaetes.</title>
        <authorList>
            <person name="Perez M."/>
            <person name="Aroh O."/>
            <person name="Sun Y."/>
            <person name="Lan Y."/>
            <person name="Juniper S.K."/>
            <person name="Young C.R."/>
            <person name="Angers B."/>
            <person name="Qian P.Y."/>
        </authorList>
    </citation>
    <scope>NUCLEOTIDE SEQUENCE</scope>
    <source>
        <strain evidence="7">P08H-3</strain>
    </source>
</reference>
<feature type="transmembrane region" description="Helical" evidence="5">
    <location>
        <begin position="75"/>
        <end position="93"/>
    </location>
</feature>
<evidence type="ECO:0000256" key="4">
    <source>
        <dbReference type="ARBA" id="ARBA00023136"/>
    </source>
</evidence>
<dbReference type="AlphaFoldDB" id="A0AAD9JGA5"/>
<dbReference type="EMBL" id="JAODUP010000339">
    <property type="protein sequence ID" value="KAK2152113.1"/>
    <property type="molecule type" value="Genomic_DNA"/>
</dbReference>
<evidence type="ECO:0000256" key="5">
    <source>
        <dbReference type="SAM" id="Phobius"/>
    </source>
</evidence>
<dbReference type="InterPro" id="IPR050186">
    <property type="entry name" value="TPT_transporter"/>
</dbReference>
<sequence length="346" mass="37614">MEPATKGLIIALFYGIVSASMAFANKAVLTSFNFDYPYFLVTCQMLLAIVILELLRLTQKTSLQMFTLERGKSFLLPSIFYAVHSVLSLSALSGMNIPMYGVIKRCNPVVILILGSVVLKKGLPDPLVVISVSLITAGCIVAGYGDLAFDPTAYAYGIVSVFSQAIYLILVQKYGSELGAGETLHLNSYNTLPLLFISAVINGELVNGIRNFEFTNVAFVCTFTTVISVGCLLNYLLFLCTTYNSALTTSITGSLKAIVQTVIGFFTFGGISINLFTMLGIGMNLSGGVLYTFVKYYTNQRKAAKAKQKRFDSEANLVKLANGYIQESVSIPLANKNEHQHGEHKA</sequence>
<keyword evidence="2 5" id="KW-0812">Transmembrane</keyword>
<evidence type="ECO:0000259" key="6">
    <source>
        <dbReference type="Pfam" id="PF03151"/>
    </source>
</evidence>
<feature type="transmembrane region" description="Helical" evidence="5">
    <location>
        <begin position="257"/>
        <end position="276"/>
    </location>
</feature>
<dbReference type="PANTHER" id="PTHR11132">
    <property type="entry name" value="SOLUTE CARRIER FAMILY 35"/>
    <property type="match status" value="1"/>
</dbReference>
<feature type="transmembrane region" description="Helical" evidence="5">
    <location>
        <begin position="217"/>
        <end position="237"/>
    </location>
</feature>
<proteinExistence type="predicted"/>
<gene>
    <name evidence="7" type="ORF">LSH36_339g01051</name>
</gene>
<keyword evidence="4 5" id="KW-0472">Membrane</keyword>
<feature type="transmembrane region" description="Helical" evidence="5">
    <location>
        <begin position="99"/>
        <end position="119"/>
    </location>
</feature>
<protein>
    <recommendedName>
        <fullName evidence="6">Sugar phosphate transporter domain-containing protein</fullName>
    </recommendedName>
</protein>
<evidence type="ECO:0000256" key="3">
    <source>
        <dbReference type="ARBA" id="ARBA00022989"/>
    </source>
</evidence>
<evidence type="ECO:0000256" key="1">
    <source>
        <dbReference type="ARBA" id="ARBA00004141"/>
    </source>
</evidence>
<dbReference type="InterPro" id="IPR004853">
    <property type="entry name" value="Sugar_P_trans_dom"/>
</dbReference>
<evidence type="ECO:0000313" key="7">
    <source>
        <dbReference type="EMBL" id="KAK2152113.1"/>
    </source>
</evidence>
<dbReference type="Proteomes" id="UP001208570">
    <property type="component" value="Unassembled WGS sequence"/>
</dbReference>
<dbReference type="Pfam" id="PF03151">
    <property type="entry name" value="TPT"/>
    <property type="match status" value="1"/>
</dbReference>
<feature type="transmembrane region" description="Helical" evidence="5">
    <location>
        <begin position="36"/>
        <end position="55"/>
    </location>
</feature>